<dbReference type="PANTHER" id="PTHR43420">
    <property type="entry name" value="ACETYLTRANSFERASE"/>
    <property type="match status" value="1"/>
</dbReference>
<proteinExistence type="inferred from homology"/>
<feature type="domain" description="N-acetyltransferase" evidence="5">
    <location>
        <begin position="7"/>
        <end position="152"/>
    </location>
</feature>
<keyword evidence="3 6" id="KW-0808">Transferase</keyword>
<dbReference type="PANTHER" id="PTHR43420:SF44">
    <property type="entry name" value="ACETYLTRANSFERASE YPEA"/>
    <property type="match status" value="1"/>
</dbReference>
<comment type="similarity">
    <text evidence="1">Belongs to the acetyltransferase family. RimI subfamily.</text>
</comment>
<dbReference type="CDD" id="cd04301">
    <property type="entry name" value="NAT_SF"/>
    <property type="match status" value="1"/>
</dbReference>
<evidence type="ECO:0000256" key="4">
    <source>
        <dbReference type="ARBA" id="ARBA00023315"/>
    </source>
</evidence>
<keyword evidence="2" id="KW-0963">Cytoplasm</keyword>
<dbReference type="Pfam" id="PF00583">
    <property type="entry name" value="Acetyltransf_1"/>
    <property type="match status" value="1"/>
</dbReference>
<evidence type="ECO:0000256" key="1">
    <source>
        <dbReference type="ARBA" id="ARBA00005395"/>
    </source>
</evidence>
<evidence type="ECO:0000256" key="2">
    <source>
        <dbReference type="ARBA" id="ARBA00022490"/>
    </source>
</evidence>
<comment type="caution">
    <text evidence="6">The sequence shown here is derived from an EMBL/GenBank/DDBJ whole genome shotgun (WGS) entry which is preliminary data.</text>
</comment>
<dbReference type="Proteomes" id="UP000318661">
    <property type="component" value="Unassembled WGS sequence"/>
</dbReference>
<keyword evidence="4" id="KW-0012">Acyltransferase</keyword>
<gene>
    <name evidence="6" type="primary">rimI</name>
    <name evidence="6" type="ORF">E6G99_06975</name>
</gene>
<evidence type="ECO:0000259" key="5">
    <source>
        <dbReference type="PROSITE" id="PS51186"/>
    </source>
</evidence>
<protein>
    <submittedName>
        <fullName evidence="6">Ribosomal-protein-alanine N-acetyltransferase</fullName>
    </submittedName>
</protein>
<dbReference type="InterPro" id="IPR000182">
    <property type="entry name" value="GNAT_dom"/>
</dbReference>
<evidence type="ECO:0000313" key="7">
    <source>
        <dbReference type="Proteomes" id="UP000318661"/>
    </source>
</evidence>
<sequence length="174" mass="19949">MKQITRVTLEAMKMEDIPRVVEIERESFNTPWPRDAYTHELTENRLAAYLVARTDGDIVGYAGMWVILDEAHITTIAVDPAFRGQHIGERLLVGLIDAALGRGARWMTLEVRKSNATAQTLYKKYGFREIGTRKGYYSDNREDAIVMWSGNLQERDYQHRLAKLRAELEDASDS</sequence>
<dbReference type="InterPro" id="IPR050680">
    <property type="entry name" value="YpeA/RimI_acetyltransf"/>
</dbReference>
<evidence type="ECO:0000256" key="3">
    <source>
        <dbReference type="ARBA" id="ARBA00022679"/>
    </source>
</evidence>
<dbReference type="PROSITE" id="PS51186">
    <property type="entry name" value="GNAT"/>
    <property type="match status" value="1"/>
</dbReference>
<dbReference type="SUPFAM" id="SSF55729">
    <property type="entry name" value="Acyl-CoA N-acyltransferases (Nat)"/>
    <property type="match status" value="1"/>
</dbReference>
<dbReference type="InterPro" id="IPR016181">
    <property type="entry name" value="Acyl_CoA_acyltransferase"/>
</dbReference>
<reference evidence="6 7" key="1">
    <citation type="journal article" date="2019" name="Nat. Microbiol.">
        <title>Mediterranean grassland soil C-N compound turnover is dependent on rainfall and depth, and is mediated by genomically divergent microorganisms.</title>
        <authorList>
            <person name="Diamond S."/>
            <person name="Andeer P.F."/>
            <person name="Li Z."/>
            <person name="Crits-Christoph A."/>
            <person name="Burstein D."/>
            <person name="Anantharaman K."/>
            <person name="Lane K.R."/>
            <person name="Thomas B.C."/>
            <person name="Pan C."/>
            <person name="Northen T.R."/>
            <person name="Banfield J.F."/>
        </authorList>
    </citation>
    <scope>NUCLEOTIDE SEQUENCE [LARGE SCALE GENOMIC DNA]</scope>
    <source>
        <strain evidence="6">NP_2</strain>
    </source>
</reference>
<name>A0A537LH76_9BACT</name>
<dbReference type="AlphaFoldDB" id="A0A537LH76"/>
<accession>A0A537LH76</accession>
<dbReference type="EMBL" id="VBAJ01000182">
    <property type="protein sequence ID" value="TMJ07364.1"/>
    <property type="molecule type" value="Genomic_DNA"/>
</dbReference>
<dbReference type="GO" id="GO:0008080">
    <property type="term" value="F:N-acetyltransferase activity"/>
    <property type="evidence" value="ECO:0007669"/>
    <property type="project" value="InterPro"/>
</dbReference>
<dbReference type="Gene3D" id="3.40.630.30">
    <property type="match status" value="1"/>
</dbReference>
<dbReference type="NCBIfam" id="TIGR01575">
    <property type="entry name" value="rimI"/>
    <property type="match status" value="1"/>
</dbReference>
<organism evidence="6 7">
    <name type="scientific">Candidatus Segetimicrobium genomatis</name>
    <dbReference type="NCBI Taxonomy" id="2569760"/>
    <lineage>
        <taxon>Bacteria</taxon>
        <taxon>Bacillati</taxon>
        <taxon>Candidatus Sysuimicrobiota</taxon>
        <taxon>Candidatus Sysuimicrobiia</taxon>
        <taxon>Candidatus Sysuimicrobiales</taxon>
        <taxon>Candidatus Segetimicrobiaceae</taxon>
        <taxon>Candidatus Segetimicrobium</taxon>
    </lineage>
</organism>
<dbReference type="InterPro" id="IPR006464">
    <property type="entry name" value="AcTrfase_RimI/Ard1"/>
</dbReference>
<evidence type="ECO:0000313" key="6">
    <source>
        <dbReference type="EMBL" id="TMJ07364.1"/>
    </source>
</evidence>